<dbReference type="SUPFAM" id="SSF57501">
    <property type="entry name" value="Cystine-knot cytokines"/>
    <property type="match status" value="1"/>
</dbReference>
<evidence type="ECO:0000256" key="3">
    <source>
        <dbReference type="ARBA" id="ARBA00022525"/>
    </source>
</evidence>
<dbReference type="Pfam" id="PF00688">
    <property type="entry name" value="TGFb_propeptide"/>
    <property type="match status" value="1"/>
</dbReference>
<dbReference type="InterPro" id="IPR017948">
    <property type="entry name" value="TGFb_CS"/>
</dbReference>
<evidence type="ECO:0000256" key="2">
    <source>
        <dbReference type="ARBA" id="ARBA00006656"/>
    </source>
</evidence>
<accession>Q0R0B0</accession>
<evidence type="ECO:0000259" key="10">
    <source>
        <dbReference type="PROSITE" id="PS51362"/>
    </source>
</evidence>
<evidence type="ECO:0000256" key="1">
    <source>
        <dbReference type="ARBA" id="ARBA00004613"/>
    </source>
</evidence>
<keyword evidence="4 9" id="KW-0732">Signal</keyword>
<dbReference type="EMBL" id="DQ145801">
    <property type="protein sequence ID" value="ABA42602.1"/>
    <property type="molecule type" value="mRNA"/>
</dbReference>
<dbReference type="Gene3D" id="2.10.90.10">
    <property type="entry name" value="Cystine-knot cytokines"/>
    <property type="match status" value="1"/>
</dbReference>
<reference evidence="11" key="2">
    <citation type="journal article" date="2006" name="Int. J. Dev. Biol.">
        <title>BMP2/4 and BMP5-8 in jellyfish development and transdifferentiation.</title>
        <authorList>
            <person name="Reber-Muller S."/>
            <person name="Streitwolf-Engel R."/>
            <person name="Yanze N."/>
            <person name="Schmid V."/>
            <person name="Stierwald M."/>
            <person name="Erb M."/>
            <person name="Seipel K."/>
        </authorList>
    </citation>
    <scope>NUCLEOTIDE SEQUENCE</scope>
</reference>
<dbReference type="InterPro" id="IPR029034">
    <property type="entry name" value="Cystine-knot_cytokine"/>
</dbReference>
<evidence type="ECO:0000256" key="8">
    <source>
        <dbReference type="RuleBase" id="RU000354"/>
    </source>
</evidence>
<dbReference type="Pfam" id="PF00019">
    <property type="entry name" value="TGF_beta"/>
    <property type="match status" value="1"/>
</dbReference>
<dbReference type="InterPro" id="IPR001111">
    <property type="entry name" value="TGF-b_propeptide"/>
</dbReference>
<evidence type="ECO:0000256" key="5">
    <source>
        <dbReference type="ARBA" id="ARBA00023030"/>
    </source>
</evidence>
<comment type="similarity">
    <text evidence="2 8">Belongs to the TGF-beta family.</text>
</comment>
<evidence type="ECO:0000256" key="6">
    <source>
        <dbReference type="ARBA" id="ARBA00023157"/>
    </source>
</evidence>
<feature type="signal peptide" evidence="9">
    <location>
        <begin position="1"/>
        <end position="20"/>
    </location>
</feature>
<evidence type="ECO:0000256" key="7">
    <source>
        <dbReference type="ARBA" id="ARBA00023180"/>
    </source>
</evidence>
<keyword evidence="7" id="KW-0325">Glycoprotein</keyword>
<comment type="subcellular location">
    <subcellularLocation>
        <location evidence="1">Secreted</location>
    </subcellularLocation>
</comment>
<dbReference type="SMART" id="SM00204">
    <property type="entry name" value="TGFB"/>
    <property type="match status" value="1"/>
</dbReference>
<evidence type="ECO:0000313" key="11">
    <source>
        <dbReference type="EMBL" id="ABA42602.1"/>
    </source>
</evidence>
<organism evidence="11">
    <name type="scientific">Podocoryna carnea</name>
    <name type="common">Hydrozoan</name>
    <dbReference type="NCBI Taxonomy" id="6096"/>
    <lineage>
        <taxon>Eukaryota</taxon>
        <taxon>Metazoa</taxon>
        <taxon>Cnidaria</taxon>
        <taxon>Hydrozoa</taxon>
        <taxon>Hydroidolina</taxon>
        <taxon>Anthoathecata</taxon>
        <taxon>Filifera</taxon>
        <taxon>Hydractiniidae</taxon>
        <taxon>Podocoryna</taxon>
    </lineage>
</organism>
<dbReference type="Gene3D" id="2.60.120.970">
    <property type="match status" value="1"/>
</dbReference>
<dbReference type="CDD" id="cd13761">
    <property type="entry name" value="TGF_beta_BMP5_like"/>
    <property type="match status" value="1"/>
</dbReference>
<dbReference type="PROSITE" id="PS51362">
    <property type="entry name" value="TGF_BETA_2"/>
    <property type="match status" value="1"/>
</dbReference>
<dbReference type="PROSITE" id="PS00250">
    <property type="entry name" value="TGF_BETA_1"/>
    <property type="match status" value="1"/>
</dbReference>
<dbReference type="AlphaFoldDB" id="Q0R0B0"/>
<feature type="domain" description="TGF-beta family profile" evidence="10">
    <location>
        <begin position="277"/>
        <end position="407"/>
    </location>
</feature>
<proteinExistence type="evidence at transcript level"/>
<dbReference type="GO" id="GO:0005125">
    <property type="term" value="F:cytokine activity"/>
    <property type="evidence" value="ECO:0007669"/>
    <property type="project" value="TreeGrafter"/>
</dbReference>
<sequence>MKRLVLLCIFIYGFIELREHEVMCLPSARANMQKNVLDIFGMENRPPPNLFEPLLRDVSASAKKYMIGLYETVQENDIVQETKRKLNQTVTTPSKNTTDVLYDADTFVSFVNNGLVPRPNASDEDGAMFFDVQSNLVIEDTLASDVRVYLNVTKKKIPDNVFKVTVYKIIIPKVKYMVLTSRIINATESQWHEFDVIKASTLWKDDPSQNNGILVVCETLNNQVKSFKECGLIDFRSDDENKPFLVSFYQSGDEDEILAEQLPEDEEVVSKAYVKERARRSLGQLFPQAGSSLPGIFHSKRDNSTCGRHPLYIAFKDLGWSDWIIAPEGYKAAYCGGECKFPLHENMNASNHAIIQTLVHMMLPDNIPGPCCAPIRLEPLKVLYLDESNNVIMKTYANMVVNDCGCQ</sequence>
<reference evidence="11" key="1">
    <citation type="submission" date="2005-07" db="EMBL/GenBank/DDBJ databases">
        <authorList>
            <person name="Reber-Mueller S."/>
            <person name="Streitwolf-Engel R."/>
            <person name="Yanze N."/>
            <person name="Schmid V."/>
            <person name="Seipel K."/>
        </authorList>
    </citation>
    <scope>NUCLEOTIDE SEQUENCE</scope>
</reference>
<feature type="chain" id="PRO_5004175928" evidence="9">
    <location>
        <begin position="21"/>
        <end position="407"/>
    </location>
</feature>
<dbReference type="PANTHER" id="PTHR11848:SF310">
    <property type="entry name" value="PROTEIN 60A-RELATED"/>
    <property type="match status" value="1"/>
</dbReference>
<dbReference type="PANTHER" id="PTHR11848">
    <property type="entry name" value="TGF-BETA FAMILY"/>
    <property type="match status" value="1"/>
</dbReference>
<keyword evidence="5 8" id="KW-0339">Growth factor</keyword>
<evidence type="ECO:0000256" key="4">
    <source>
        <dbReference type="ARBA" id="ARBA00022729"/>
    </source>
</evidence>
<dbReference type="InterPro" id="IPR001839">
    <property type="entry name" value="TGF-b_C"/>
</dbReference>
<dbReference type="InterPro" id="IPR015615">
    <property type="entry name" value="TGF-beta-rel"/>
</dbReference>
<protein>
    <submittedName>
        <fullName evidence="11">BMP5-8</fullName>
    </submittedName>
</protein>
<keyword evidence="6" id="KW-1015">Disulfide bond</keyword>
<keyword evidence="3" id="KW-0964">Secreted</keyword>
<evidence type="ECO:0000256" key="9">
    <source>
        <dbReference type="SAM" id="SignalP"/>
    </source>
</evidence>
<dbReference type="FunFam" id="2.10.90.10:FF:000001">
    <property type="entry name" value="Bone morphogenetic protein 4"/>
    <property type="match status" value="1"/>
</dbReference>
<name>Q0R0B0_PODCA</name>
<dbReference type="GO" id="GO:0008083">
    <property type="term" value="F:growth factor activity"/>
    <property type="evidence" value="ECO:0007669"/>
    <property type="project" value="UniProtKB-KW"/>
</dbReference>
<dbReference type="GO" id="GO:0005615">
    <property type="term" value="C:extracellular space"/>
    <property type="evidence" value="ECO:0007669"/>
    <property type="project" value="TreeGrafter"/>
</dbReference>